<dbReference type="SUPFAM" id="SSF51366">
    <property type="entry name" value="Ribulose-phoshate binding barrel"/>
    <property type="match status" value="1"/>
</dbReference>
<dbReference type="EC" id="5.3.1.24" evidence="3 9"/>
<evidence type="ECO:0000259" key="10">
    <source>
        <dbReference type="Pfam" id="PF00697"/>
    </source>
</evidence>
<reference evidence="12" key="1">
    <citation type="submission" date="2018-05" db="EMBL/GenBank/DDBJ databases">
        <authorList>
            <person name="Li Y."/>
        </authorList>
    </citation>
    <scope>NUCLEOTIDE SEQUENCE [LARGE SCALE GENOMIC DNA]</scope>
    <source>
        <strain evidence="12">sk1b4</strain>
    </source>
</reference>
<evidence type="ECO:0000256" key="3">
    <source>
        <dbReference type="ARBA" id="ARBA00012572"/>
    </source>
</evidence>
<dbReference type="HAMAP" id="MF_00135">
    <property type="entry name" value="PRAI"/>
    <property type="match status" value="1"/>
</dbReference>
<evidence type="ECO:0000256" key="7">
    <source>
        <dbReference type="ARBA" id="ARBA00023141"/>
    </source>
</evidence>
<dbReference type="InterPro" id="IPR044643">
    <property type="entry name" value="TrpF_fam"/>
</dbReference>
<comment type="similarity">
    <text evidence="9">Belongs to the TrpF family.</text>
</comment>
<evidence type="ECO:0000256" key="2">
    <source>
        <dbReference type="ARBA" id="ARBA00004664"/>
    </source>
</evidence>
<evidence type="ECO:0000256" key="9">
    <source>
        <dbReference type="HAMAP-Rule" id="MF_00135"/>
    </source>
</evidence>
<dbReference type="OrthoDB" id="3243379at2"/>
<evidence type="ECO:0000313" key="11">
    <source>
        <dbReference type="EMBL" id="PWF27215.1"/>
    </source>
</evidence>
<keyword evidence="5 9" id="KW-0028">Amino-acid biosynthesis</keyword>
<organism evidence="11 12">
    <name type="scientific">Ancrocorticia populi</name>
    <dbReference type="NCBI Taxonomy" id="2175228"/>
    <lineage>
        <taxon>Bacteria</taxon>
        <taxon>Bacillati</taxon>
        <taxon>Actinomycetota</taxon>
        <taxon>Actinomycetes</taxon>
        <taxon>Actinomycetales</taxon>
        <taxon>Actinomycetaceae</taxon>
        <taxon>Ancrocorticia</taxon>
    </lineage>
</organism>
<keyword evidence="7 9" id="KW-0057">Aromatic amino acid biosynthesis</keyword>
<comment type="caution">
    <text evidence="11">The sequence shown here is derived from an EMBL/GenBank/DDBJ whole genome shotgun (WGS) entry which is preliminary data.</text>
</comment>
<dbReference type="AlphaFoldDB" id="A0A2V1K9P9"/>
<dbReference type="Proteomes" id="UP000245283">
    <property type="component" value="Unassembled WGS sequence"/>
</dbReference>
<accession>A0A2V1K9P9</accession>
<dbReference type="EMBL" id="QETB01000001">
    <property type="protein sequence ID" value="PWF27215.1"/>
    <property type="molecule type" value="Genomic_DNA"/>
</dbReference>
<dbReference type="PANTHER" id="PTHR42894">
    <property type="entry name" value="N-(5'-PHOSPHORIBOSYL)ANTHRANILATE ISOMERASE"/>
    <property type="match status" value="1"/>
</dbReference>
<keyword evidence="8 9" id="KW-0413">Isomerase</keyword>
<dbReference type="RefSeq" id="WP_109092714.1">
    <property type="nucleotide sequence ID" value="NZ_CAMELQ010000131.1"/>
</dbReference>
<feature type="domain" description="N-(5'phosphoribosyl) anthranilate isomerase (PRAI)" evidence="10">
    <location>
        <begin position="3"/>
        <end position="195"/>
    </location>
</feature>
<evidence type="ECO:0000256" key="5">
    <source>
        <dbReference type="ARBA" id="ARBA00022605"/>
    </source>
</evidence>
<dbReference type="CDD" id="cd00405">
    <property type="entry name" value="PRAI"/>
    <property type="match status" value="1"/>
</dbReference>
<dbReference type="InterPro" id="IPR011060">
    <property type="entry name" value="RibuloseP-bd_barrel"/>
</dbReference>
<evidence type="ECO:0000313" key="12">
    <source>
        <dbReference type="Proteomes" id="UP000245283"/>
    </source>
</evidence>
<comment type="catalytic activity">
    <reaction evidence="1 9">
        <text>N-(5-phospho-beta-D-ribosyl)anthranilate = 1-(2-carboxyphenylamino)-1-deoxy-D-ribulose 5-phosphate</text>
        <dbReference type="Rhea" id="RHEA:21540"/>
        <dbReference type="ChEBI" id="CHEBI:18277"/>
        <dbReference type="ChEBI" id="CHEBI:58613"/>
        <dbReference type="EC" id="5.3.1.24"/>
    </reaction>
</comment>
<dbReference type="GO" id="GO:0004640">
    <property type="term" value="F:phosphoribosylanthranilate isomerase activity"/>
    <property type="evidence" value="ECO:0007669"/>
    <property type="project" value="UniProtKB-UniRule"/>
</dbReference>
<dbReference type="InterPro" id="IPR013785">
    <property type="entry name" value="Aldolase_TIM"/>
</dbReference>
<keyword evidence="12" id="KW-1185">Reference proteome</keyword>
<evidence type="ECO:0000256" key="1">
    <source>
        <dbReference type="ARBA" id="ARBA00001164"/>
    </source>
</evidence>
<comment type="pathway">
    <text evidence="2 9">Amino-acid biosynthesis; L-tryptophan biosynthesis; L-tryptophan from chorismate: step 3/5.</text>
</comment>
<dbReference type="PANTHER" id="PTHR42894:SF1">
    <property type="entry name" value="N-(5'-PHOSPHORIBOSYL)ANTHRANILATE ISOMERASE"/>
    <property type="match status" value="1"/>
</dbReference>
<proteinExistence type="inferred from homology"/>
<sequence>MYIKICGLKTPEDVAVAIGAGADAIGVIHAEGSPRNLDESAARNAIASASGAVDTALVVATTPVREAVEFATAIGASVLQLHGRYTPEDVQLAAQLFPRVWRATALRPGTNVEVGAYGEERLLLDAPRAGSGERWDTSALENRRPTGQWLLAGGLDPRNVASAIETARPWGVDVSSGVESARGVKSHALIREFVANARAAS</sequence>
<evidence type="ECO:0000256" key="8">
    <source>
        <dbReference type="ARBA" id="ARBA00023235"/>
    </source>
</evidence>
<name>A0A2V1K9P9_9ACTO</name>
<protein>
    <recommendedName>
        <fullName evidence="4 9">N-(5'-phosphoribosyl)anthranilate isomerase</fullName>
        <shortName evidence="9">PRAI</shortName>
        <ecNumber evidence="3 9">5.3.1.24</ecNumber>
    </recommendedName>
</protein>
<dbReference type="InterPro" id="IPR001240">
    <property type="entry name" value="PRAI_dom"/>
</dbReference>
<evidence type="ECO:0000256" key="4">
    <source>
        <dbReference type="ARBA" id="ARBA00022272"/>
    </source>
</evidence>
<dbReference type="Pfam" id="PF00697">
    <property type="entry name" value="PRAI"/>
    <property type="match status" value="1"/>
</dbReference>
<dbReference type="GO" id="GO:0000162">
    <property type="term" value="P:L-tryptophan biosynthetic process"/>
    <property type="evidence" value="ECO:0007669"/>
    <property type="project" value="UniProtKB-UniRule"/>
</dbReference>
<dbReference type="Gene3D" id="3.20.20.70">
    <property type="entry name" value="Aldolase class I"/>
    <property type="match status" value="1"/>
</dbReference>
<keyword evidence="6 9" id="KW-0822">Tryptophan biosynthesis</keyword>
<dbReference type="UniPathway" id="UPA00035">
    <property type="reaction ID" value="UER00042"/>
</dbReference>
<gene>
    <name evidence="9" type="primary">trpF</name>
    <name evidence="11" type="ORF">DD236_02105</name>
</gene>
<evidence type="ECO:0000256" key="6">
    <source>
        <dbReference type="ARBA" id="ARBA00022822"/>
    </source>
</evidence>